<sequence length="211" mass="23935">MIGRRLDYIWNRKISYEEYLQNAVDYHMRCIFAYPDQLDFASKVLAGSDVRIACAIDFPDGIMKLDKKVEAFQKLIDLGYYEIDYVLNQENIENKDYEQIELEMQTIADLCRKHHVVDKAIVEMCKLDDLAKEEVCRIAARVKPAFLKTSTGKSFGGATIDDVKLMRKILPECVKIKASGGIHSLTQANEFIQAGADVMGATKALEIAQEE</sequence>
<dbReference type="InterPro" id="IPR013785">
    <property type="entry name" value="Aldolase_TIM"/>
</dbReference>
<dbReference type="NCBIfam" id="TIGR00126">
    <property type="entry name" value="deoC"/>
    <property type="match status" value="1"/>
</dbReference>
<dbReference type="SMART" id="SM01133">
    <property type="entry name" value="DeoC"/>
    <property type="match status" value="1"/>
</dbReference>
<evidence type="ECO:0000313" key="5">
    <source>
        <dbReference type="Proteomes" id="UP000294743"/>
    </source>
</evidence>
<evidence type="ECO:0000256" key="3">
    <source>
        <dbReference type="NCBIfam" id="TIGR00126"/>
    </source>
</evidence>
<dbReference type="GO" id="GO:0016052">
    <property type="term" value="P:carbohydrate catabolic process"/>
    <property type="evidence" value="ECO:0007669"/>
    <property type="project" value="TreeGrafter"/>
</dbReference>
<dbReference type="EC" id="4.1.2.4" evidence="3"/>
<dbReference type="GO" id="GO:0005737">
    <property type="term" value="C:cytoplasm"/>
    <property type="evidence" value="ECO:0007669"/>
    <property type="project" value="InterPro"/>
</dbReference>
<accession>A0A4R8A5U4</accession>
<evidence type="ECO:0000256" key="1">
    <source>
        <dbReference type="ARBA" id="ARBA00022490"/>
    </source>
</evidence>
<name>A0A4R8A5U4_9FIRM</name>
<dbReference type="PIRSF" id="PIRSF001357">
    <property type="entry name" value="DeoC"/>
    <property type="match status" value="1"/>
</dbReference>
<dbReference type="GO" id="GO:0009264">
    <property type="term" value="P:deoxyribonucleotide catabolic process"/>
    <property type="evidence" value="ECO:0007669"/>
    <property type="project" value="UniProtKB-UniRule"/>
</dbReference>
<dbReference type="GO" id="GO:0004139">
    <property type="term" value="F:deoxyribose-phosphate aldolase activity"/>
    <property type="evidence" value="ECO:0007669"/>
    <property type="project" value="UniProtKB-UniRule"/>
</dbReference>
<comment type="caution">
    <text evidence="4">The sequence shown here is derived from an EMBL/GenBank/DDBJ whole genome shotgun (WGS) entry which is preliminary data.</text>
</comment>
<dbReference type="SUPFAM" id="SSF51569">
    <property type="entry name" value="Aldolase"/>
    <property type="match status" value="1"/>
</dbReference>
<keyword evidence="5" id="KW-1185">Reference proteome</keyword>
<gene>
    <name evidence="4" type="ORF">EDD63_10339</name>
</gene>
<dbReference type="AlphaFoldDB" id="A0A4R8A5U4"/>
<dbReference type="RefSeq" id="WP_134167806.1">
    <property type="nucleotide sequence ID" value="NZ_SODD01000003.1"/>
</dbReference>
<keyword evidence="1" id="KW-0963">Cytoplasm</keyword>
<dbReference type="Proteomes" id="UP000294743">
    <property type="component" value="Unassembled WGS sequence"/>
</dbReference>
<proteinExistence type="predicted"/>
<dbReference type="InterPro" id="IPR011343">
    <property type="entry name" value="DeoC"/>
</dbReference>
<dbReference type="EMBL" id="SODD01000003">
    <property type="protein sequence ID" value="TDW25752.1"/>
    <property type="molecule type" value="Genomic_DNA"/>
</dbReference>
<dbReference type="OrthoDB" id="9778711at2"/>
<dbReference type="Gene3D" id="3.20.20.70">
    <property type="entry name" value="Aldolase class I"/>
    <property type="match status" value="1"/>
</dbReference>
<evidence type="ECO:0000256" key="2">
    <source>
        <dbReference type="ARBA" id="ARBA00023270"/>
    </source>
</evidence>
<reference evidence="4 5" key="1">
    <citation type="submission" date="2019-03" db="EMBL/GenBank/DDBJ databases">
        <title>Genomic Encyclopedia of Type Strains, Phase IV (KMG-IV): sequencing the most valuable type-strain genomes for metagenomic binning, comparative biology and taxonomic classification.</title>
        <authorList>
            <person name="Goeker M."/>
        </authorList>
    </citation>
    <scope>NUCLEOTIDE SEQUENCE [LARGE SCALE GENOMIC DNA]</scope>
    <source>
        <strain evidence="4 5">DSM 28867</strain>
    </source>
</reference>
<dbReference type="PANTHER" id="PTHR10889">
    <property type="entry name" value="DEOXYRIBOSE-PHOSPHATE ALDOLASE"/>
    <property type="match status" value="1"/>
</dbReference>
<keyword evidence="2" id="KW-0704">Schiff base</keyword>
<dbReference type="InterPro" id="IPR002915">
    <property type="entry name" value="DeoC/FbaB/LacD_aldolase"/>
</dbReference>
<organism evidence="4 5">
    <name type="scientific">Breznakia blatticola</name>
    <dbReference type="NCBI Taxonomy" id="1754012"/>
    <lineage>
        <taxon>Bacteria</taxon>
        <taxon>Bacillati</taxon>
        <taxon>Bacillota</taxon>
        <taxon>Erysipelotrichia</taxon>
        <taxon>Erysipelotrichales</taxon>
        <taxon>Erysipelotrichaceae</taxon>
        <taxon>Breznakia</taxon>
    </lineage>
</organism>
<protein>
    <recommendedName>
        <fullName evidence="3">Deoxyribose-phosphate aldolase</fullName>
        <ecNumber evidence="3">4.1.2.4</ecNumber>
    </recommendedName>
</protein>
<evidence type="ECO:0000313" key="4">
    <source>
        <dbReference type="EMBL" id="TDW25752.1"/>
    </source>
</evidence>
<dbReference type="PANTHER" id="PTHR10889:SF1">
    <property type="entry name" value="DEOXYRIBOSE-PHOSPHATE ALDOLASE"/>
    <property type="match status" value="1"/>
</dbReference>